<organism evidence="1 2">
    <name type="scientific">Ancylobacter koreensis</name>
    <dbReference type="NCBI Taxonomy" id="266121"/>
    <lineage>
        <taxon>Bacteria</taxon>
        <taxon>Pseudomonadati</taxon>
        <taxon>Pseudomonadota</taxon>
        <taxon>Alphaproteobacteria</taxon>
        <taxon>Hyphomicrobiales</taxon>
        <taxon>Xanthobacteraceae</taxon>
        <taxon>Ancylobacter</taxon>
    </lineage>
</organism>
<keyword evidence="2" id="KW-1185">Reference proteome</keyword>
<comment type="caution">
    <text evidence="1">The sequence shown here is derived from an EMBL/GenBank/DDBJ whole genome shotgun (WGS) entry which is preliminary data.</text>
</comment>
<proteinExistence type="predicted"/>
<dbReference type="Proteomes" id="UP001202867">
    <property type="component" value="Unassembled WGS sequence"/>
</dbReference>
<dbReference type="EMBL" id="JALKCG010000002">
    <property type="protein sequence ID" value="MCK0208261.1"/>
    <property type="molecule type" value="Genomic_DNA"/>
</dbReference>
<sequence>MSDVNEVARSGIDDTTRFLIYPAAIYVLQQLFTGFFKLRGALRERSVLVTGLIDEIKSIQKTNSSHRVTFSNAVSTNLFAKRIEESATYYPYISIGDGKNIVFDGNAERLPFFLNPDAFNKVVEFYDTYALLIASLKGMHNSAFKELSAERKLNALRNISDVFEELFSQMPALLDILENEHRRLTSRSVLWHLTGLSLRW</sequence>
<gene>
    <name evidence="1" type="ORF">MWN33_09480</name>
</gene>
<protein>
    <submittedName>
        <fullName evidence="1">Uncharacterized protein</fullName>
    </submittedName>
</protein>
<dbReference type="RefSeq" id="WP_247200237.1">
    <property type="nucleotide sequence ID" value="NZ_JALKCG010000002.1"/>
</dbReference>
<accession>A0ABT0DLV2</accession>
<evidence type="ECO:0000313" key="2">
    <source>
        <dbReference type="Proteomes" id="UP001202867"/>
    </source>
</evidence>
<reference evidence="2" key="1">
    <citation type="submission" date="2023-07" db="EMBL/GenBank/DDBJ databases">
        <title>Ancylobacter moscoviensis sp. nov., facultatively methylotrophic bacteria from activated sludge and the reclassification of Starkeya novella (Starkey 1934) Kelly et al. 2000 as Ancylobacter novellus comb. nov., Starkeya koreensis Im et al. 2006 as Ancylobacter koreensis comb.nov., Angulomicrobium tetraedrale Vasil'eva et al. 1986 as Ancylobacter tetraedralis comb. nov., Angulomicrobium amanitiforme Fritz et al. 2004 as Ancylobacter amanitiformis comb. nov. and Methylorhabdus multivorans Doronina et al. 1996 as Ancylobacter multivorans comb. nov. and emended description of the genus Ancylobacter.</title>
        <authorList>
            <person name="Doronina N."/>
            <person name="Chemodurova A."/>
            <person name="Grouzdev D."/>
            <person name="Koziaeva V."/>
            <person name="Shi W."/>
            <person name="Wu L."/>
            <person name="Kaparullina E."/>
        </authorList>
    </citation>
    <scope>NUCLEOTIDE SEQUENCE [LARGE SCALE GENOMIC DNA]</scope>
    <source>
        <strain evidence="2">Jip08</strain>
    </source>
</reference>
<evidence type="ECO:0000313" key="1">
    <source>
        <dbReference type="EMBL" id="MCK0208261.1"/>
    </source>
</evidence>
<name>A0ABT0DLV2_9HYPH</name>